<keyword evidence="8" id="KW-1185">Reference proteome</keyword>
<proteinExistence type="predicted"/>
<feature type="transmembrane region" description="Helical" evidence="5">
    <location>
        <begin position="45"/>
        <end position="78"/>
    </location>
</feature>
<feature type="transmembrane region" description="Helical" evidence="5">
    <location>
        <begin position="318"/>
        <end position="338"/>
    </location>
</feature>
<reference evidence="7" key="1">
    <citation type="submission" date="2012-02" db="EMBL/GenBank/DDBJ databases">
        <title>Whole genome shotgun sequence of Gordonia otitidis NBRC 100426.</title>
        <authorList>
            <person name="Yoshida I."/>
            <person name="Hosoyama A."/>
            <person name="Tsuchikane K."/>
            <person name="Katsumata H."/>
            <person name="Yamazaki S."/>
            <person name="Fujita N."/>
        </authorList>
    </citation>
    <scope>NUCLEOTIDE SEQUENCE [LARGE SCALE GENOMIC DNA]</scope>
    <source>
        <strain evidence="7">NBRC 100426</strain>
    </source>
</reference>
<organism evidence="7 8">
    <name type="scientific">Gordonia otitidis (strain DSM 44809 / CCUG 52243 / JCM 12355 / NBRC 100426 / IFM 10032)</name>
    <dbReference type="NCBI Taxonomy" id="1108044"/>
    <lineage>
        <taxon>Bacteria</taxon>
        <taxon>Bacillati</taxon>
        <taxon>Actinomycetota</taxon>
        <taxon>Actinomycetes</taxon>
        <taxon>Mycobacteriales</taxon>
        <taxon>Gordoniaceae</taxon>
        <taxon>Gordonia</taxon>
    </lineage>
</organism>
<evidence type="ECO:0000256" key="2">
    <source>
        <dbReference type="ARBA" id="ARBA00022692"/>
    </source>
</evidence>
<evidence type="ECO:0000256" key="1">
    <source>
        <dbReference type="ARBA" id="ARBA00004141"/>
    </source>
</evidence>
<dbReference type="GO" id="GO:0016020">
    <property type="term" value="C:membrane"/>
    <property type="evidence" value="ECO:0007669"/>
    <property type="project" value="UniProtKB-SubCell"/>
</dbReference>
<evidence type="ECO:0000256" key="4">
    <source>
        <dbReference type="ARBA" id="ARBA00023136"/>
    </source>
</evidence>
<dbReference type="STRING" id="1108044.GOOTI_223_00020"/>
<dbReference type="RefSeq" id="WP_007240698.1">
    <property type="nucleotide sequence ID" value="NZ_BAFB01000223.1"/>
</dbReference>
<sequence>MQRSLLTPYIRTSGAALQHAVTPTTWRDALRVDFSRAGVAAPLRVGVAVGVVLVVGALLGYRDLAGLAALGALVSAFCRPDPYPVRAPRLVALGIGICVAIAVGATMGVYANSIAAEITVTALLAGIACYFVSALRIVGPGAVIFVFASTGAAGFAHDAEDIGRAVLAAAIGAVIGIVIALAPWLRTWVMVRVGGTRAASTETARRESLWVTLAGGHAPANRRHLAVTAVRIAVAAALAAIIAVAAHLDHPMWAAMGAVAAMQGVEYHLTVRRGVQRLLGNLGGALIAGLLLAIPLGYWGAVVGIIIFQVLAEILSTVNYALCSLAVTPMALLLTGLSAGLSPDAAIDRVLDTAIGIVVGIVVAALTIRAHDLAALRGPRTHTS</sequence>
<keyword evidence="4 5" id="KW-0472">Membrane</keyword>
<evidence type="ECO:0000259" key="6">
    <source>
        <dbReference type="Pfam" id="PF13515"/>
    </source>
</evidence>
<feature type="transmembrane region" description="Helical" evidence="5">
    <location>
        <begin position="350"/>
        <end position="370"/>
    </location>
</feature>
<evidence type="ECO:0000256" key="5">
    <source>
        <dbReference type="SAM" id="Phobius"/>
    </source>
</evidence>
<keyword evidence="3 5" id="KW-1133">Transmembrane helix</keyword>
<dbReference type="Pfam" id="PF13515">
    <property type="entry name" value="FUSC_2"/>
    <property type="match status" value="1"/>
</dbReference>
<feature type="transmembrane region" description="Helical" evidence="5">
    <location>
        <begin position="282"/>
        <end position="312"/>
    </location>
</feature>
<comment type="subcellular location">
    <subcellularLocation>
        <location evidence="1">Membrane</location>
        <topology evidence="1">Multi-pass membrane protein</topology>
    </subcellularLocation>
</comment>
<dbReference type="Proteomes" id="UP000005038">
    <property type="component" value="Unassembled WGS sequence"/>
</dbReference>
<dbReference type="InterPro" id="IPR049453">
    <property type="entry name" value="Memb_transporter_dom"/>
</dbReference>
<name>H5TSR0_GORO1</name>
<comment type="caution">
    <text evidence="7">The sequence shown here is derived from an EMBL/GenBank/DDBJ whole genome shotgun (WGS) entry which is preliminary data.</text>
</comment>
<evidence type="ECO:0000313" key="7">
    <source>
        <dbReference type="EMBL" id="GAB36518.1"/>
    </source>
</evidence>
<feature type="domain" description="Integral membrane bound transporter" evidence="6">
    <location>
        <begin position="238"/>
        <end position="363"/>
    </location>
</feature>
<protein>
    <recommendedName>
        <fullName evidence="6">Integral membrane bound transporter domain-containing protein</fullName>
    </recommendedName>
</protein>
<gene>
    <name evidence="7" type="ORF">GOOTI_223_00020</name>
</gene>
<feature type="transmembrane region" description="Helical" evidence="5">
    <location>
        <begin position="225"/>
        <end position="246"/>
    </location>
</feature>
<dbReference type="AlphaFoldDB" id="H5TSR0"/>
<feature type="transmembrane region" description="Helical" evidence="5">
    <location>
        <begin position="162"/>
        <end position="185"/>
    </location>
</feature>
<feature type="transmembrane region" description="Helical" evidence="5">
    <location>
        <begin position="90"/>
        <end position="108"/>
    </location>
</feature>
<dbReference type="EMBL" id="BAFB01000223">
    <property type="protein sequence ID" value="GAB36518.1"/>
    <property type="molecule type" value="Genomic_DNA"/>
</dbReference>
<accession>H5TSR0</accession>
<evidence type="ECO:0000313" key="8">
    <source>
        <dbReference type="Proteomes" id="UP000005038"/>
    </source>
</evidence>
<evidence type="ECO:0000256" key="3">
    <source>
        <dbReference type="ARBA" id="ARBA00022989"/>
    </source>
</evidence>
<dbReference type="OrthoDB" id="581879at2"/>
<keyword evidence="2 5" id="KW-0812">Transmembrane</keyword>